<dbReference type="Pfam" id="PF16976">
    <property type="entry name" value="RcpC"/>
    <property type="match status" value="1"/>
</dbReference>
<dbReference type="Proteomes" id="UP000652427">
    <property type="component" value="Unassembled WGS sequence"/>
</dbReference>
<dbReference type="CDD" id="cd11614">
    <property type="entry name" value="SAF_CpaB_FlgA_like"/>
    <property type="match status" value="1"/>
</dbReference>
<proteinExistence type="predicted"/>
<organism evidence="2 3">
    <name type="scientific">Parasphingorhabdus flavimaris</name>
    <dbReference type="NCBI Taxonomy" id="266812"/>
    <lineage>
        <taxon>Bacteria</taxon>
        <taxon>Pseudomonadati</taxon>
        <taxon>Pseudomonadota</taxon>
        <taxon>Alphaproteobacteria</taxon>
        <taxon>Sphingomonadales</taxon>
        <taxon>Sphingomonadaceae</taxon>
        <taxon>Parasphingorhabdus</taxon>
    </lineage>
</organism>
<dbReference type="SMART" id="SM00858">
    <property type="entry name" value="SAF"/>
    <property type="match status" value="1"/>
</dbReference>
<dbReference type="EMBL" id="JABWMH010000003">
    <property type="protein sequence ID" value="NVD28365.1"/>
    <property type="molecule type" value="Genomic_DNA"/>
</dbReference>
<evidence type="ECO:0000313" key="3">
    <source>
        <dbReference type="Proteomes" id="UP000652427"/>
    </source>
</evidence>
<dbReference type="InterPro" id="IPR017592">
    <property type="entry name" value="Pilus_assmbl_Flp-typ_CpaB"/>
</dbReference>
<comment type="caution">
    <text evidence="2">The sequence shown here is derived from an EMBL/GenBank/DDBJ whole genome shotgun (WGS) entry which is preliminary data.</text>
</comment>
<evidence type="ECO:0000313" key="2">
    <source>
        <dbReference type="EMBL" id="NVD28365.1"/>
    </source>
</evidence>
<keyword evidence="3" id="KW-1185">Reference proteome</keyword>
<dbReference type="InterPro" id="IPR013974">
    <property type="entry name" value="SAF"/>
</dbReference>
<evidence type="ECO:0000259" key="1">
    <source>
        <dbReference type="SMART" id="SM00858"/>
    </source>
</evidence>
<accession>A0ABX2N3R9</accession>
<dbReference type="InterPro" id="IPR031571">
    <property type="entry name" value="RcpC_dom"/>
</dbReference>
<name>A0ABX2N3R9_9SPHN</name>
<dbReference type="Pfam" id="PF08666">
    <property type="entry name" value="SAF"/>
    <property type="match status" value="1"/>
</dbReference>
<gene>
    <name evidence="2" type="primary">cpaB</name>
    <name evidence="2" type="ORF">HUO14_10675</name>
</gene>
<dbReference type="RefSeq" id="WP_176279827.1">
    <property type="nucleotide sequence ID" value="NZ_JABWMH010000003.1"/>
</dbReference>
<dbReference type="NCBIfam" id="TIGR03177">
    <property type="entry name" value="pilus_cpaB"/>
    <property type="match status" value="1"/>
</dbReference>
<protein>
    <submittedName>
        <fullName evidence="2">Flp pilus assembly protein CpaB</fullName>
    </submittedName>
</protein>
<sequence length="306" mass="32382">MPQNRSLIVLGLAILLGLAAVFVANSYLSGVEQQAETVDKTLVRVAVARVPLEYGTAVTTENIKFVSWPRASLPAGTFPSRTGLVVPGAPRVALRPIEVNEPIMKSKLSGEGGRASISAVLPADKRAIAVRVGDVTGVAGFVLPGDSVDVFITRQVTDSNGDQSGQITDVLLQNIKVIAIDQNANDNANQPKVSKTATLEVDPVDAQKLVLGETVGSLSLALRNVANQDTEAVQTVSIDDLQDGAYSGRYRSPSSSYANYTRAPVYRVRRSSGGAARPKRPSNTTSVQIVRGTGATNYEVKRHAGF</sequence>
<feature type="domain" description="SAF" evidence="1">
    <location>
        <begin position="43"/>
        <end position="109"/>
    </location>
</feature>
<reference evidence="2 3" key="1">
    <citation type="submission" date="2020-06" db="EMBL/GenBank/DDBJ databases">
        <authorList>
            <person name="Kim S.-J."/>
            <person name="Park S.-J."/>
        </authorList>
    </citation>
    <scope>NUCLEOTIDE SEQUENCE [LARGE SCALE GENOMIC DNA]</scope>
    <source>
        <strain evidence="2 3">SW-151</strain>
    </source>
</reference>